<feature type="transmembrane region" description="Helical" evidence="1">
    <location>
        <begin position="57"/>
        <end position="80"/>
    </location>
</feature>
<protein>
    <submittedName>
        <fullName evidence="2">Uncharacterized protein</fullName>
    </submittedName>
</protein>
<comment type="caution">
    <text evidence="2">The sequence shown here is derived from an EMBL/GenBank/DDBJ whole genome shotgun (WGS) entry which is preliminary data.</text>
</comment>
<sequence length="719" mass="79327">MLHSVHDAGHDPGFTDILAPAASHLSLSTCSESTSSKATCSESSDEDKRRSQKIRPAFVAIAALMIFQVALICWACVPIPHESSKISIFSPRGTFVTNQVLAAFHCCCALGFCFIWRRMSHVPMLLSELLVYVMSGWSFWLLGAALSLTYLHGFPMAIQIAVMSLQGFSCACIEFCFTYLLQIRLSLLEKGFGSCMGVQVTRRIRLFTMTCQLTFVGLGAHAEAINAQKALDWSYAAFHLIAAVGVLGILIVSAKAILSLTNAMREVPVPKQSFAKLEKDWSLNVLKRMAAAVLVSGSVSIASHLFCMHAILLVHGGFRPLLGTAYHVADIVAELAGLVFIVGILRPEMPDLLPPEARSMRGASRLLEECSSESVLWNAKVQELAHRSIDLESLLDFYEKLGSEVMKHFDPQVSTTADVVRQAVIPLSRVGNGGVAYTDYLVMAGKPSRQMPDCMVTHTWSSLFLHLVAAVVSDALELDEYHYIAAKISEGKLATIRHRLVEKGVLQNRYWICCFCVNQHASICNGVGKAPGDPAALARWERNRRDTATGHLLSFCTCSEPKVLNDQPDRCELNKFHVMMLWLQRSNPKFRQLVAVDCDFSVFERAWCVAELVAAHNAKMPQSVCLRCNKAFDLDAEDLSIYGKLTNLSVANSLSSRPEDKEMVLSQISSVPAFDAELQLLIFGNRGLLKQKFFGFDSLIPAARTARRLCRIATQNNIV</sequence>
<dbReference type="EMBL" id="CAMXCT010003268">
    <property type="protein sequence ID" value="CAI4003441.1"/>
    <property type="molecule type" value="Genomic_DNA"/>
</dbReference>
<feature type="transmembrane region" description="Helical" evidence="1">
    <location>
        <begin position="129"/>
        <end position="151"/>
    </location>
</feature>
<dbReference type="EMBL" id="CAMXCT020003268">
    <property type="protein sequence ID" value="CAL1156816.1"/>
    <property type="molecule type" value="Genomic_DNA"/>
</dbReference>
<dbReference type="EMBL" id="CAMXCT030003268">
    <property type="protein sequence ID" value="CAL4790753.1"/>
    <property type="molecule type" value="Genomic_DNA"/>
</dbReference>
<proteinExistence type="predicted"/>
<gene>
    <name evidence="2" type="ORF">C1SCF055_LOCUS29311</name>
</gene>
<name>A0A9P1D5R2_9DINO</name>
<keyword evidence="4" id="KW-1185">Reference proteome</keyword>
<feature type="transmembrane region" description="Helical" evidence="1">
    <location>
        <begin position="204"/>
        <end position="222"/>
    </location>
</feature>
<dbReference type="Proteomes" id="UP001152797">
    <property type="component" value="Unassembled WGS sequence"/>
</dbReference>
<dbReference type="AlphaFoldDB" id="A0A9P1D5R2"/>
<evidence type="ECO:0000256" key="1">
    <source>
        <dbReference type="SAM" id="Phobius"/>
    </source>
</evidence>
<keyword evidence="1" id="KW-1133">Transmembrane helix</keyword>
<feature type="transmembrane region" description="Helical" evidence="1">
    <location>
        <begin position="100"/>
        <end position="117"/>
    </location>
</feature>
<evidence type="ECO:0000313" key="4">
    <source>
        <dbReference type="Proteomes" id="UP001152797"/>
    </source>
</evidence>
<organism evidence="2">
    <name type="scientific">Cladocopium goreaui</name>
    <dbReference type="NCBI Taxonomy" id="2562237"/>
    <lineage>
        <taxon>Eukaryota</taxon>
        <taxon>Sar</taxon>
        <taxon>Alveolata</taxon>
        <taxon>Dinophyceae</taxon>
        <taxon>Suessiales</taxon>
        <taxon>Symbiodiniaceae</taxon>
        <taxon>Cladocopium</taxon>
    </lineage>
</organism>
<keyword evidence="1" id="KW-0472">Membrane</keyword>
<reference evidence="2" key="1">
    <citation type="submission" date="2022-10" db="EMBL/GenBank/DDBJ databases">
        <authorList>
            <person name="Chen Y."/>
            <person name="Dougan E. K."/>
            <person name="Chan C."/>
            <person name="Rhodes N."/>
            <person name="Thang M."/>
        </authorList>
    </citation>
    <scope>NUCLEOTIDE SEQUENCE</scope>
</reference>
<evidence type="ECO:0000313" key="3">
    <source>
        <dbReference type="EMBL" id="CAL1156816.1"/>
    </source>
</evidence>
<feature type="transmembrane region" description="Helical" evidence="1">
    <location>
        <begin position="157"/>
        <end position="183"/>
    </location>
</feature>
<reference evidence="3" key="2">
    <citation type="submission" date="2024-04" db="EMBL/GenBank/DDBJ databases">
        <authorList>
            <person name="Chen Y."/>
            <person name="Shah S."/>
            <person name="Dougan E. K."/>
            <person name="Thang M."/>
            <person name="Chan C."/>
        </authorList>
    </citation>
    <scope>NUCLEOTIDE SEQUENCE [LARGE SCALE GENOMIC DNA]</scope>
</reference>
<keyword evidence="1" id="KW-0812">Transmembrane</keyword>
<dbReference type="OrthoDB" id="442070at2759"/>
<feature type="transmembrane region" description="Helical" evidence="1">
    <location>
        <begin position="234"/>
        <end position="258"/>
    </location>
</feature>
<accession>A0A9P1D5R2</accession>
<feature type="transmembrane region" description="Helical" evidence="1">
    <location>
        <begin position="289"/>
        <end position="312"/>
    </location>
</feature>
<evidence type="ECO:0000313" key="2">
    <source>
        <dbReference type="EMBL" id="CAI4003441.1"/>
    </source>
</evidence>